<dbReference type="GO" id="GO:0008061">
    <property type="term" value="F:chitin binding"/>
    <property type="evidence" value="ECO:0007669"/>
    <property type="project" value="UniProtKB-UniRule"/>
</dbReference>
<organism evidence="7 8">
    <name type="scientific">Dichotomopilus funicola</name>
    <dbReference type="NCBI Taxonomy" id="1934379"/>
    <lineage>
        <taxon>Eukaryota</taxon>
        <taxon>Fungi</taxon>
        <taxon>Dikarya</taxon>
        <taxon>Ascomycota</taxon>
        <taxon>Pezizomycotina</taxon>
        <taxon>Sordariomycetes</taxon>
        <taxon>Sordariomycetidae</taxon>
        <taxon>Sordariales</taxon>
        <taxon>Chaetomiaceae</taxon>
        <taxon>Dichotomopilus</taxon>
    </lineage>
</organism>
<dbReference type="Proteomes" id="UP001302676">
    <property type="component" value="Unassembled WGS sequence"/>
</dbReference>
<keyword evidence="5" id="KW-0732">Signal</keyword>
<proteinExistence type="predicted"/>
<keyword evidence="1 3" id="KW-0147">Chitin-binding</keyword>
<feature type="domain" description="Chitin-binding type-1" evidence="6">
    <location>
        <begin position="58"/>
        <end position="102"/>
    </location>
</feature>
<evidence type="ECO:0000313" key="8">
    <source>
        <dbReference type="Proteomes" id="UP001302676"/>
    </source>
</evidence>
<evidence type="ECO:0000256" key="4">
    <source>
        <dbReference type="SAM" id="MobiDB-lite"/>
    </source>
</evidence>
<dbReference type="PANTHER" id="PTHR47849">
    <property type="entry name" value="CHITIN-BINDING LECTIN 1"/>
    <property type="match status" value="1"/>
</dbReference>
<sequence length="327" mass="33127">MRAIYLGFAVALCWTGVFGSSPSDRNLAERHRLASSNGPHRHRWASSNFAALGLRQATGQCGAQYGKCTGDLCCSEYGFCGDSADHCNPLFNCQPEYGSCGWPRTSSSAIPSTSAPPTSTRSSSSVPTSTSTSVGGTTTSASSTSDLPPTSTSSSGPAPTGGQQVTTDGRCGNSTICIGSSDFGPCCSQFFWCGSSVEFCGPGCQGDFGACLGNPGIPGNPPTNGTTTISSTTSSSTAGPTSSILSTTEPPTTTSSEAPPTSTSSSPPEVSLPPGQTPSTDGRCGNGVNCLGSTYGRCCSQFGYCGDGDQFCPPIVGCQPDFGYCET</sequence>
<feature type="disulfide bond" evidence="3">
    <location>
        <begin position="298"/>
        <end position="312"/>
    </location>
</feature>
<evidence type="ECO:0000256" key="2">
    <source>
        <dbReference type="ARBA" id="ARBA00023157"/>
    </source>
</evidence>
<feature type="domain" description="Chitin-binding type-1" evidence="6">
    <location>
        <begin position="168"/>
        <end position="213"/>
    </location>
</feature>
<feature type="disulfide bond" evidence="3">
    <location>
        <begin position="186"/>
        <end position="200"/>
    </location>
</feature>
<gene>
    <name evidence="7" type="ORF">C8A04DRAFT_40300</name>
</gene>
<dbReference type="SMART" id="SM00270">
    <property type="entry name" value="ChtBD1"/>
    <property type="match status" value="3"/>
</dbReference>
<dbReference type="PANTHER" id="PTHR47849:SF8">
    <property type="entry name" value="LECTIN"/>
    <property type="match status" value="1"/>
</dbReference>
<feature type="disulfide bond" evidence="3">
    <location>
        <begin position="68"/>
        <end position="80"/>
    </location>
</feature>
<reference evidence="7" key="2">
    <citation type="submission" date="2023-05" db="EMBL/GenBank/DDBJ databases">
        <authorList>
            <consortium name="Lawrence Berkeley National Laboratory"/>
            <person name="Steindorff A."/>
            <person name="Hensen N."/>
            <person name="Bonometti L."/>
            <person name="Westerberg I."/>
            <person name="Brannstrom I.O."/>
            <person name="Guillou S."/>
            <person name="Cros-Aarteil S."/>
            <person name="Calhoun S."/>
            <person name="Haridas S."/>
            <person name="Kuo A."/>
            <person name="Mondo S."/>
            <person name="Pangilinan J."/>
            <person name="Riley R."/>
            <person name="Labutti K."/>
            <person name="Andreopoulos B."/>
            <person name="Lipzen A."/>
            <person name="Chen C."/>
            <person name="Yanf M."/>
            <person name="Daum C."/>
            <person name="Ng V."/>
            <person name="Clum A."/>
            <person name="Ohm R."/>
            <person name="Martin F."/>
            <person name="Silar P."/>
            <person name="Natvig D."/>
            <person name="Lalanne C."/>
            <person name="Gautier V."/>
            <person name="Ament-Velasquez S.L."/>
            <person name="Kruys A."/>
            <person name="Hutchinson M.I."/>
            <person name="Powell A.J."/>
            <person name="Barry K."/>
            <person name="Miller A.N."/>
            <person name="Grigoriev I.V."/>
            <person name="Debuchy R."/>
            <person name="Gladieux P."/>
            <person name="Thoren M.H."/>
            <person name="Johannesson H."/>
        </authorList>
    </citation>
    <scope>NUCLEOTIDE SEQUENCE</scope>
    <source>
        <strain evidence="7">CBS 141.50</strain>
    </source>
</reference>
<name>A0AAN6ZJB3_9PEZI</name>
<dbReference type="EMBL" id="MU853644">
    <property type="protein sequence ID" value="KAK4139958.1"/>
    <property type="molecule type" value="Genomic_DNA"/>
</dbReference>
<dbReference type="Pfam" id="PF00187">
    <property type="entry name" value="Chitin_bind_1"/>
    <property type="match status" value="1"/>
</dbReference>
<feature type="signal peptide" evidence="5">
    <location>
        <begin position="1"/>
        <end position="19"/>
    </location>
</feature>
<comment type="caution">
    <text evidence="7">The sequence shown here is derived from an EMBL/GenBank/DDBJ whole genome shotgun (WGS) entry which is preliminary data.</text>
</comment>
<feature type="disulfide bond" evidence="3">
    <location>
        <begin position="73"/>
        <end position="87"/>
    </location>
</feature>
<dbReference type="AlphaFoldDB" id="A0AAN6ZJB3"/>
<keyword evidence="8" id="KW-1185">Reference proteome</keyword>
<dbReference type="Gene3D" id="3.30.60.10">
    <property type="entry name" value="Endochitinase-like"/>
    <property type="match status" value="3"/>
</dbReference>
<feature type="compositionally biased region" description="Low complexity" evidence="4">
    <location>
        <begin position="109"/>
        <end position="161"/>
    </location>
</feature>
<feature type="region of interest" description="Disordered" evidence="4">
    <location>
        <begin position="222"/>
        <end position="280"/>
    </location>
</feature>
<reference evidence="7" key="1">
    <citation type="journal article" date="2023" name="Mol. Phylogenet. Evol.">
        <title>Genome-scale phylogeny and comparative genomics of the fungal order Sordariales.</title>
        <authorList>
            <person name="Hensen N."/>
            <person name="Bonometti L."/>
            <person name="Westerberg I."/>
            <person name="Brannstrom I.O."/>
            <person name="Guillou S."/>
            <person name="Cros-Aarteil S."/>
            <person name="Calhoun S."/>
            <person name="Haridas S."/>
            <person name="Kuo A."/>
            <person name="Mondo S."/>
            <person name="Pangilinan J."/>
            <person name="Riley R."/>
            <person name="LaButti K."/>
            <person name="Andreopoulos B."/>
            <person name="Lipzen A."/>
            <person name="Chen C."/>
            <person name="Yan M."/>
            <person name="Daum C."/>
            <person name="Ng V."/>
            <person name="Clum A."/>
            <person name="Steindorff A."/>
            <person name="Ohm R.A."/>
            <person name="Martin F."/>
            <person name="Silar P."/>
            <person name="Natvig D.O."/>
            <person name="Lalanne C."/>
            <person name="Gautier V."/>
            <person name="Ament-Velasquez S.L."/>
            <person name="Kruys A."/>
            <person name="Hutchinson M.I."/>
            <person name="Powell A.J."/>
            <person name="Barry K."/>
            <person name="Miller A.N."/>
            <person name="Grigoriev I.V."/>
            <person name="Debuchy R."/>
            <person name="Gladieux P."/>
            <person name="Hiltunen Thoren M."/>
            <person name="Johannesson H."/>
        </authorList>
    </citation>
    <scope>NUCLEOTIDE SEQUENCE</scope>
    <source>
        <strain evidence="7">CBS 141.50</strain>
    </source>
</reference>
<feature type="domain" description="Chitin-binding type-1" evidence="6">
    <location>
        <begin position="281"/>
        <end position="327"/>
    </location>
</feature>
<feature type="compositionally biased region" description="Low complexity" evidence="4">
    <location>
        <begin position="222"/>
        <end position="274"/>
    </location>
</feature>
<feature type="disulfide bond" evidence="3">
    <location>
        <begin position="284"/>
        <end position="299"/>
    </location>
</feature>
<dbReference type="RefSeq" id="XP_062633329.1">
    <property type="nucleotide sequence ID" value="XM_062784890.1"/>
</dbReference>
<keyword evidence="2 3" id="KW-1015">Disulfide bond</keyword>
<dbReference type="InterPro" id="IPR001002">
    <property type="entry name" value="Chitin-bd_1"/>
</dbReference>
<comment type="caution">
    <text evidence="3">Lacks conserved residue(s) required for the propagation of feature annotation.</text>
</comment>
<dbReference type="GeneID" id="87821503"/>
<protein>
    <recommendedName>
        <fullName evidence="6">Chitin-binding type-1 domain-containing protein</fullName>
    </recommendedName>
</protein>
<dbReference type="SUPFAM" id="SSF57016">
    <property type="entry name" value="Plant lectins/antimicrobial peptides"/>
    <property type="match status" value="3"/>
</dbReference>
<dbReference type="InterPro" id="IPR036861">
    <property type="entry name" value="Endochitinase-like_sf"/>
</dbReference>
<feature type="region of interest" description="Disordered" evidence="4">
    <location>
        <begin position="109"/>
        <end position="167"/>
    </location>
</feature>
<evidence type="ECO:0000313" key="7">
    <source>
        <dbReference type="EMBL" id="KAK4139958.1"/>
    </source>
</evidence>
<dbReference type="PROSITE" id="PS50941">
    <property type="entry name" value="CHIT_BIND_I_2"/>
    <property type="match status" value="3"/>
</dbReference>
<evidence type="ECO:0000256" key="5">
    <source>
        <dbReference type="SAM" id="SignalP"/>
    </source>
</evidence>
<feature type="chain" id="PRO_5042924224" description="Chitin-binding type-1 domain-containing protein" evidence="5">
    <location>
        <begin position="20"/>
        <end position="327"/>
    </location>
</feature>
<evidence type="ECO:0000256" key="1">
    <source>
        <dbReference type="ARBA" id="ARBA00022669"/>
    </source>
</evidence>
<evidence type="ECO:0000256" key="3">
    <source>
        <dbReference type="PROSITE-ProRule" id="PRU00261"/>
    </source>
</evidence>
<accession>A0AAN6ZJB3</accession>
<evidence type="ECO:0000259" key="6">
    <source>
        <dbReference type="PROSITE" id="PS50941"/>
    </source>
</evidence>